<dbReference type="GO" id="GO:0005730">
    <property type="term" value="C:nucleolus"/>
    <property type="evidence" value="ECO:0007669"/>
    <property type="project" value="UniProtKB-SubCell"/>
</dbReference>
<dbReference type="GO" id="GO:0005786">
    <property type="term" value="C:signal recognition particle, endoplasmic reticulum targeting"/>
    <property type="evidence" value="ECO:0007669"/>
    <property type="project" value="UniProtKB-KW"/>
</dbReference>
<dbReference type="GO" id="GO:0030942">
    <property type="term" value="F:endoplasmic reticulum signal peptide binding"/>
    <property type="evidence" value="ECO:0007669"/>
    <property type="project" value="InterPro"/>
</dbReference>
<sequence>MKSSKMQHGLRFDDYTRYRRYCSTWLRRLYKSLNFTHGRGKYLKKPITASTVTQVRFLHLVLYTAERAWSHAMEKRQPRWSKCSSTKLLDW</sequence>
<evidence type="ECO:0000256" key="3">
    <source>
        <dbReference type="ARBA" id="ARBA00009352"/>
    </source>
</evidence>
<comment type="similarity">
    <text evidence="3">Belongs to the SRP68 family.</text>
</comment>
<comment type="subcellular location">
    <subcellularLocation>
        <location evidence="1">Cytoplasm</location>
    </subcellularLocation>
    <subcellularLocation>
        <location evidence="2">Nucleus</location>
        <location evidence="2">Nucleolus</location>
    </subcellularLocation>
</comment>
<dbReference type="Gene3D" id="1.10.3450.40">
    <property type="entry name" value="Signal recognition particle, SRP68 subunit, RNA-binding domain"/>
    <property type="match status" value="1"/>
</dbReference>
<accession>A0A699KZX4</accession>
<evidence type="ECO:0000313" key="10">
    <source>
        <dbReference type="EMBL" id="GFB14135.1"/>
    </source>
</evidence>
<dbReference type="PANTHER" id="PTHR12860:SF0">
    <property type="entry name" value="SIGNAL RECOGNITION PARTICLE SUBUNIT SRP68"/>
    <property type="match status" value="1"/>
</dbReference>
<name>A0A699KZX4_TANCI</name>
<organism evidence="10">
    <name type="scientific">Tanacetum cinerariifolium</name>
    <name type="common">Dalmatian daisy</name>
    <name type="synonym">Chrysanthemum cinerariifolium</name>
    <dbReference type="NCBI Taxonomy" id="118510"/>
    <lineage>
        <taxon>Eukaryota</taxon>
        <taxon>Viridiplantae</taxon>
        <taxon>Streptophyta</taxon>
        <taxon>Embryophyta</taxon>
        <taxon>Tracheophyta</taxon>
        <taxon>Spermatophyta</taxon>
        <taxon>Magnoliopsida</taxon>
        <taxon>eudicotyledons</taxon>
        <taxon>Gunneridae</taxon>
        <taxon>Pentapetalae</taxon>
        <taxon>asterids</taxon>
        <taxon>campanulids</taxon>
        <taxon>Asterales</taxon>
        <taxon>Asteraceae</taxon>
        <taxon>Asteroideae</taxon>
        <taxon>Anthemideae</taxon>
        <taxon>Anthemidinae</taxon>
        <taxon>Tanacetum</taxon>
    </lineage>
</organism>
<dbReference type="GO" id="GO:0008312">
    <property type="term" value="F:7S RNA binding"/>
    <property type="evidence" value="ECO:0007669"/>
    <property type="project" value="InterPro"/>
</dbReference>
<evidence type="ECO:0000256" key="1">
    <source>
        <dbReference type="ARBA" id="ARBA00004496"/>
    </source>
</evidence>
<evidence type="ECO:0000256" key="4">
    <source>
        <dbReference type="ARBA" id="ARBA00022490"/>
    </source>
</evidence>
<dbReference type="EMBL" id="BKCJ010561096">
    <property type="protein sequence ID" value="GFB14135.1"/>
    <property type="molecule type" value="Genomic_DNA"/>
</dbReference>
<proteinExistence type="inferred from homology"/>
<evidence type="ECO:0000256" key="6">
    <source>
        <dbReference type="ARBA" id="ARBA00023135"/>
    </source>
</evidence>
<keyword evidence="8" id="KW-0687">Ribonucleoprotein</keyword>
<dbReference type="AlphaFoldDB" id="A0A699KZX4"/>
<comment type="caution">
    <text evidence="10">The sequence shown here is derived from an EMBL/GenBank/DDBJ whole genome shotgun (WGS) entry which is preliminary data.</text>
</comment>
<evidence type="ECO:0000256" key="7">
    <source>
        <dbReference type="ARBA" id="ARBA00023242"/>
    </source>
</evidence>
<dbReference type="GO" id="GO:0006614">
    <property type="term" value="P:SRP-dependent cotranslational protein targeting to membrane"/>
    <property type="evidence" value="ECO:0007669"/>
    <property type="project" value="InterPro"/>
</dbReference>
<evidence type="ECO:0000256" key="9">
    <source>
        <dbReference type="ARBA" id="ARBA00029498"/>
    </source>
</evidence>
<dbReference type="InterPro" id="IPR038253">
    <property type="entry name" value="SRP68_N_sf"/>
</dbReference>
<dbReference type="GO" id="GO:0005047">
    <property type="term" value="F:signal recognition particle binding"/>
    <property type="evidence" value="ECO:0007669"/>
    <property type="project" value="InterPro"/>
</dbReference>
<evidence type="ECO:0000256" key="8">
    <source>
        <dbReference type="ARBA" id="ARBA00023274"/>
    </source>
</evidence>
<evidence type="ECO:0000256" key="2">
    <source>
        <dbReference type="ARBA" id="ARBA00004604"/>
    </source>
</evidence>
<dbReference type="Pfam" id="PF16969">
    <property type="entry name" value="SRP68"/>
    <property type="match status" value="1"/>
</dbReference>
<keyword evidence="5" id="KW-0694">RNA-binding</keyword>
<dbReference type="InterPro" id="IPR026258">
    <property type="entry name" value="SRP68"/>
</dbReference>
<keyword evidence="6" id="KW-0733">Signal recognition particle</keyword>
<keyword evidence="7" id="KW-0539">Nucleus</keyword>
<dbReference type="PANTHER" id="PTHR12860">
    <property type="entry name" value="SIGNAL RECOGNITION PARTICLE 68 KDA PROTEIN"/>
    <property type="match status" value="1"/>
</dbReference>
<evidence type="ECO:0000256" key="5">
    <source>
        <dbReference type="ARBA" id="ARBA00022884"/>
    </source>
</evidence>
<reference evidence="10" key="1">
    <citation type="journal article" date="2019" name="Sci. Rep.">
        <title>Draft genome of Tanacetum cinerariifolium, the natural source of mosquito coil.</title>
        <authorList>
            <person name="Yamashiro T."/>
            <person name="Shiraishi A."/>
            <person name="Satake H."/>
            <person name="Nakayama K."/>
        </authorList>
    </citation>
    <scope>NUCLEOTIDE SEQUENCE</scope>
</reference>
<keyword evidence="4" id="KW-0963">Cytoplasm</keyword>
<gene>
    <name evidence="10" type="ORF">Tci_686106</name>
</gene>
<protein>
    <recommendedName>
        <fullName evidence="9">Signal recognition particle subunit SRP68</fullName>
    </recommendedName>
</protein>